<dbReference type="EC" id="1.1.1.271" evidence="5"/>
<keyword evidence="4 5" id="KW-0413">Isomerase</keyword>
<sequence length="315" mass="34662">MFWDGKNVLITGGAGFLGSSLVRTLEEHGLPRESMRIPRSRDLDLRRWENCVAAVDGIDVVIHLAAKVGGIGCNMANPGSLFYDNAVMGIQLMEAARQAGVGKFVAIGTICAYPKFTPVPFREENLWEGYPEETNAPYGLAKKMLLVQAQAYRQQYGFNAIYLLPVNLYGPGDNFDPASSHVIPALIKKFVEAVESGAKSVEVWGTGAASREFLYVDDAAEGIALAAERYDKPDPVNLGAGFEITIRDLATLIADITGFTGEIVWDTTKPDGQPRRCLDVSRAEREFGFRARTKFEDGLKETVEWYKRAGREGRT</sequence>
<proteinExistence type="inferred from homology"/>
<dbReference type="GO" id="GO:0016853">
    <property type="term" value="F:isomerase activity"/>
    <property type="evidence" value="ECO:0007669"/>
    <property type="project" value="UniProtKB-KW"/>
</dbReference>
<keyword evidence="3 5" id="KW-0560">Oxidoreductase</keyword>
<keyword evidence="8" id="KW-1185">Reference proteome</keyword>
<dbReference type="HAMAP" id="MF_00956">
    <property type="entry name" value="GDP_fucose_synth"/>
    <property type="match status" value="1"/>
</dbReference>
<evidence type="ECO:0000313" key="8">
    <source>
        <dbReference type="Proteomes" id="UP001305652"/>
    </source>
</evidence>
<evidence type="ECO:0000256" key="2">
    <source>
        <dbReference type="ARBA" id="ARBA00022857"/>
    </source>
</evidence>
<keyword evidence="5" id="KW-0511">Multifunctional enzyme</keyword>
<feature type="active site" description="Proton donor/acceptor" evidence="5">
    <location>
        <position position="138"/>
    </location>
</feature>
<comment type="pathway">
    <text evidence="5">Nucleotide-sugar biosynthesis; GDP-L-fucose biosynthesis via de novo pathway; GDP-L-fucose from GDP-alpha-D-mannose: step 2/2.</text>
</comment>
<dbReference type="KEGG" id="mrc:R6Y96_05460"/>
<gene>
    <name evidence="5" type="primary">fcl</name>
    <name evidence="7" type="ORF">R6Y96_05460</name>
</gene>
<dbReference type="Pfam" id="PF01370">
    <property type="entry name" value="Epimerase"/>
    <property type="match status" value="1"/>
</dbReference>
<dbReference type="PANTHER" id="PTHR43238:SF1">
    <property type="entry name" value="GDP-L-FUCOSE SYNTHASE"/>
    <property type="match status" value="1"/>
</dbReference>
<feature type="binding site" evidence="5">
    <location>
        <position position="211"/>
    </location>
    <ligand>
        <name>substrate</name>
    </ligand>
</feature>
<accession>A0AAX4FSC9</accession>
<dbReference type="InterPro" id="IPR028614">
    <property type="entry name" value="GDP_fucose/colitose_synth"/>
</dbReference>
<feature type="binding site" evidence="5">
    <location>
        <position position="271"/>
    </location>
    <ligand>
        <name>substrate</name>
    </ligand>
</feature>
<evidence type="ECO:0000313" key="7">
    <source>
        <dbReference type="EMBL" id="WOX56774.1"/>
    </source>
</evidence>
<dbReference type="RefSeq" id="WP_318620182.1">
    <property type="nucleotide sequence ID" value="NZ_CP137642.1"/>
</dbReference>
<comment type="caution">
    <text evidence="5">Lacks conserved residue(s) required for the propagation of feature annotation.</text>
</comment>
<dbReference type="GO" id="GO:0050577">
    <property type="term" value="F:GDP-L-fucose synthase activity"/>
    <property type="evidence" value="ECO:0007669"/>
    <property type="project" value="UniProtKB-UniRule"/>
</dbReference>
<dbReference type="Gene3D" id="3.40.50.720">
    <property type="entry name" value="NAD(P)-binding Rossmann-like Domain"/>
    <property type="match status" value="1"/>
</dbReference>
<reference evidence="7 8" key="1">
    <citation type="submission" date="2023-10" db="EMBL/GenBank/DDBJ databases">
        <title>The complete genome sequence of Methanoculleus receptaculi DSM 18860.</title>
        <authorList>
            <person name="Lai S.-J."/>
            <person name="You Y.-T."/>
            <person name="Chen S.-C."/>
        </authorList>
    </citation>
    <scope>NUCLEOTIDE SEQUENCE [LARGE SCALE GENOMIC DNA]</scope>
    <source>
        <strain evidence="7 8">DSM 18860</strain>
    </source>
</reference>
<evidence type="ECO:0000259" key="6">
    <source>
        <dbReference type="Pfam" id="PF01370"/>
    </source>
</evidence>
<comment type="function">
    <text evidence="5">Catalyzes the two-step NADP-dependent conversion of GDP-4-dehydro-6-deoxy-D-mannose to GDP-fucose, involving an epimerase and a reductase reaction.</text>
</comment>
<evidence type="ECO:0000256" key="5">
    <source>
        <dbReference type="HAMAP-Rule" id="MF_00956"/>
    </source>
</evidence>
<dbReference type="GeneID" id="85732583"/>
<feature type="binding site" evidence="5">
    <location>
        <position position="181"/>
    </location>
    <ligand>
        <name>NADP(+)</name>
        <dbReference type="ChEBI" id="CHEBI:58349"/>
    </ligand>
</feature>
<dbReference type="GO" id="GO:0042351">
    <property type="term" value="P:'de novo' GDP-L-fucose biosynthetic process"/>
    <property type="evidence" value="ECO:0007669"/>
    <property type="project" value="UniProtKB-UniRule"/>
</dbReference>
<feature type="site" description="Important for catalytic activity" evidence="5">
    <location>
        <position position="109"/>
    </location>
</feature>
<name>A0AAX4FSC9_9EURY</name>
<dbReference type="EMBL" id="CP137642">
    <property type="protein sequence ID" value="WOX56774.1"/>
    <property type="molecule type" value="Genomic_DNA"/>
</dbReference>
<keyword evidence="2 5" id="KW-0521">NADP</keyword>
<evidence type="ECO:0000256" key="3">
    <source>
        <dbReference type="ARBA" id="ARBA00023002"/>
    </source>
</evidence>
<feature type="binding site" evidence="5">
    <location>
        <begin position="12"/>
        <end position="18"/>
    </location>
    <ligand>
        <name>NADP(+)</name>
        <dbReference type="ChEBI" id="CHEBI:58349"/>
    </ligand>
</feature>
<comment type="catalytic activity">
    <reaction evidence="5">
        <text>GDP-beta-L-fucose + NADP(+) = GDP-4-dehydro-alpha-D-rhamnose + NADPH + H(+)</text>
        <dbReference type="Rhea" id="RHEA:18885"/>
        <dbReference type="ChEBI" id="CHEBI:15378"/>
        <dbReference type="ChEBI" id="CHEBI:57273"/>
        <dbReference type="ChEBI" id="CHEBI:57783"/>
        <dbReference type="ChEBI" id="CHEBI:57964"/>
        <dbReference type="ChEBI" id="CHEBI:58349"/>
        <dbReference type="EC" id="1.1.1.271"/>
    </reaction>
</comment>
<dbReference type="GO" id="GO:0070401">
    <property type="term" value="F:NADP+ binding"/>
    <property type="evidence" value="ECO:0007669"/>
    <property type="project" value="UniProtKB-UniRule"/>
</dbReference>
<feature type="binding site" evidence="5">
    <location>
        <position position="189"/>
    </location>
    <ligand>
        <name>substrate</name>
    </ligand>
</feature>
<comment type="similarity">
    <text evidence="1 5">Belongs to the NAD(P)-dependent epimerase/dehydratase family. Fucose synthase subfamily.</text>
</comment>
<dbReference type="PANTHER" id="PTHR43238">
    <property type="entry name" value="GDP-L-FUCOSE SYNTHASE"/>
    <property type="match status" value="1"/>
</dbReference>
<evidence type="ECO:0000256" key="4">
    <source>
        <dbReference type="ARBA" id="ARBA00023235"/>
    </source>
</evidence>
<dbReference type="InterPro" id="IPR001509">
    <property type="entry name" value="Epimerase_deHydtase"/>
</dbReference>
<feature type="binding site" evidence="5">
    <location>
        <position position="204"/>
    </location>
    <ligand>
        <name>substrate</name>
    </ligand>
</feature>
<protein>
    <recommendedName>
        <fullName evidence="5">GDP-L-fucose synthase</fullName>
        <ecNumber evidence="5">1.1.1.271</ecNumber>
    </recommendedName>
    <alternativeName>
        <fullName evidence="5">GDP-4-keto-6-deoxy-D-mannose-3,5-epimerase-4-reductase</fullName>
    </alternativeName>
</protein>
<feature type="domain" description="NAD-dependent epimerase/dehydratase" evidence="6">
    <location>
        <begin position="8"/>
        <end position="239"/>
    </location>
</feature>
<feature type="binding site" evidence="5">
    <location>
        <position position="142"/>
    </location>
    <ligand>
        <name>NADP(+)</name>
        <dbReference type="ChEBI" id="CHEBI:58349"/>
    </ligand>
</feature>
<dbReference type="SUPFAM" id="SSF51735">
    <property type="entry name" value="NAD(P)-binding Rossmann-fold domains"/>
    <property type="match status" value="1"/>
</dbReference>
<feature type="site" description="Important for catalytic activity" evidence="5">
    <location>
        <position position="111"/>
    </location>
</feature>
<dbReference type="AlphaFoldDB" id="A0AAX4FSC9"/>
<dbReference type="Gene3D" id="3.90.25.10">
    <property type="entry name" value="UDP-galactose 4-epimerase, domain 1"/>
    <property type="match status" value="1"/>
</dbReference>
<organism evidence="7 8">
    <name type="scientific">Methanoculleus receptaculi</name>
    <dbReference type="NCBI Taxonomy" id="394967"/>
    <lineage>
        <taxon>Archaea</taxon>
        <taxon>Methanobacteriati</taxon>
        <taxon>Methanobacteriota</taxon>
        <taxon>Stenosarchaea group</taxon>
        <taxon>Methanomicrobia</taxon>
        <taxon>Methanomicrobiales</taxon>
        <taxon>Methanomicrobiaceae</taxon>
        <taxon>Methanoculleus</taxon>
    </lineage>
</organism>
<evidence type="ECO:0000256" key="1">
    <source>
        <dbReference type="ARBA" id="ARBA00005959"/>
    </source>
</evidence>
<dbReference type="InterPro" id="IPR036291">
    <property type="entry name" value="NAD(P)-bd_dom_sf"/>
</dbReference>
<feature type="binding site" evidence="5">
    <location>
        <begin position="165"/>
        <end position="168"/>
    </location>
    <ligand>
        <name>NADP(+)</name>
        <dbReference type="ChEBI" id="CHEBI:58349"/>
    </ligand>
</feature>
<dbReference type="CDD" id="cd05239">
    <property type="entry name" value="GDP_FS_SDR_e"/>
    <property type="match status" value="1"/>
</dbReference>
<dbReference type="Proteomes" id="UP001305652">
    <property type="component" value="Chromosome"/>
</dbReference>